<reference evidence="2 3" key="1">
    <citation type="journal article" date="2019" name="Int. J. Syst. Evol. Microbiol.">
        <title>The Global Catalogue of Microorganisms (GCM) 10K type strain sequencing project: providing services to taxonomists for standard genome sequencing and annotation.</title>
        <authorList>
            <consortium name="The Broad Institute Genomics Platform"/>
            <consortium name="The Broad Institute Genome Sequencing Center for Infectious Disease"/>
            <person name="Wu L."/>
            <person name="Ma J."/>
        </authorList>
    </citation>
    <scope>NUCLEOTIDE SEQUENCE [LARGE SCALE GENOMIC DNA]</scope>
    <source>
        <strain evidence="2 3">CGMCC 1.12543</strain>
    </source>
</reference>
<dbReference type="Pfam" id="PF26119">
    <property type="entry name" value="DUF8036"/>
    <property type="match status" value="1"/>
</dbReference>
<name>A0ABD5RQU2_9EURY</name>
<comment type="caution">
    <text evidence="2">The sequence shown here is derived from an EMBL/GenBank/DDBJ whole genome shotgun (WGS) entry which is preliminary data.</text>
</comment>
<keyword evidence="1" id="KW-0472">Membrane</keyword>
<proteinExistence type="predicted"/>
<gene>
    <name evidence="2" type="ORF">ACFPYI_16250</name>
</gene>
<protein>
    <submittedName>
        <fullName evidence="2">Uncharacterized protein</fullName>
    </submittedName>
</protein>
<dbReference type="InterPro" id="IPR058349">
    <property type="entry name" value="DUF8036"/>
</dbReference>
<accession>A0ABD5RQU2</accession>
<sequence>MSGMVDLFRALFGVNLLLLAVLTGIWLRNYLRFRSKHTLGLALFSVFLLAENALGLYMFFLNPTLTAWILNSTAVPAPAQNAMLALRALETVALAFLLWVTLD</sequence>
<dbReference type="RefSeq" id="WP_247416823.1">
    <property type="nucleotide sequence ID" value="NZ_JALLGW010000001.1"/>
</dbReference>
<dbReference type="AlphaFoldDB" id="A0ABD5RQU2"/>
<keyword evidence="1" id="KW-0812">Transmembrane</keyword>
<feature type="transmembrane region" description="Helical" evidence="1">
    <location>
        <begin position="39"/>
        <end position="61"/>
    </location>
</feature>
<keyword evidence="3" id="KW-1185">Reference proteome</keyword>
<evidence type="ECO:0000313" key="2">
    <source>
        <dbReference type="EMBL" id="MFC5972888.1"/>
    </source>
</evidence>
<organism evidence="2 3">
    <name type="scientific">Halomarina salina</name>
    <dbReference type="NCBI Taxonomy" id="1872699"/>
    <lineage>
        <taxon>Archaea</taxon>
        <taxon>Methanobacteriati</taxon>
        <taxon>Methanobacteriota</taxon>
        <taxon>Stenosarchaea group</taxon>
        <taxon>Halobacteria</taxon>
        <taxon>Halobacteriales</taxon>
        <taxon>Natronomonadaceae</taxon>
        <taxon>Halomarina</taxon>
    </lineage>
</organism>
<dbReference type="EMBL" id="JBHSQH010000001">
    <property type="protein sequence ID" value="MFC5972888.1"/>
    <property type="molecule type" value="Genomic_DNA"/>
</dbReference>
<evidence type="ECO:0000313" key="3">
    <source>
        <dbReference type="Proteomes" id="UP001596099"/>
    </source>
</evidence>
<feature type="transmembrane region" description="Helical" evidence="1">
    <location>
        <begin position="6"/>
        <end position="27"/>
    </location>
</feature>
<keyword evidence="1" id="KW-1133">Transmembrane helix</keyword>
<evidence type="ECO:0000256" key="1">
    <source>
        <dbReference type="SAM" id="Phobius"/>
    </source>
</evidence>
<dbReference type="Proteomes" id="UP001596099">
    <property type="component" value="Unassembled WGS sequence"/>
</dbReference>
<feature type="transmembrane region" description="Helical" evidence="1">
    <location>
        <begin position="81"/>
        <end position="102"/>
    </location>
</feature>